<comment type="caution">
    <text evidence="1">The sequence shown here is derived from an EMBL/GenBank/DDBJ whole genome shotgun (WGS) entry which is preliminary data.</text>
</comment>
<protein>
    <submittedName>
        <fullName evidence="1">Uncharacterized protein</fullName>
    </submittedName>
</protein>
<organism evidence="1 2">
    <name type="scientific">Saccharopolyspora phatthalungensis</name>
    <dbReference type="NCBI Taxonomy" id="664693"/>
    <lineage>
        <taxon>Bacteria</taxon>
        <taxon>Bacillati</taxon>
        <taxon>Actinomycetota</taxon>
        <taxon>Actinomycetes</taxon>
        <taxon>Pseudonocardiales</taxon>
        <taxon>Pseudonocardiaceae</taxon>
        <taxon>Saccharopolyspora</taxon>
    </lineage>
</organism>
<dbReference type="AlphaFoldDB" id="A0A840PWF0"/>
<dbReference type="EMBL" id="JACHIW010000001">
    <property type="protein sequence ID" value="MBB5152646.1"/>
    <property type="molecule type" value="Genomic_DNA"/>
</dbReference>
<keyword evidence="2" id="KW-1185">Reference proteome</keyword>
<gene>
    <name evidence="1" type="ORF">BJ970_000180</name>
</gene>
<reference evidence="1 2" key="1">
    <citation type="submission" date="2020-08" db="EMBL/GenBank/DDBJ databases">
        <title>Sequencing the genomes of 1000 actinobacteria strains.</title>
        <authorList>
            <person name="Klenk H.-P."/>
        </authorList>
    </citation>
    <scope>NUCLEOTIDE SEQUENCE [LARGE SCALE GENOMIC DNA]</scope>
    <source>
        <strain evidence="1 2">DSM 45584</strain>
    </source>
</reference>
<sequence>MTRAALHRDTAYLELVRDLGAATMNLVQGAGATICAVVRVAPDRLWIGLTPHNQLAWRYALQLPIFDQAGRPLGYHDVVWTLRRSESIRRHDRARFESLNSVGDLHGVPVLDTSDFLDDPALATPSDALRATLLAAAGEPAPLPPESKTRLAGFSWSEQSEPAWARFYFTIPVATDVIGVDIDIPTDSAELTTLMNKIESGIPTSWASRIRQPAEAFCDHLLDLRS</sequence>
<evidence type="ECO:0000313" key="1">
    <source>
        <dbReference type="EMBL" id="MBB5152646.1"/>
    </source>
</evidence>
<accession>A0A840PWF0</accession>
<dbReference type="RefSeq" id="WP_184722273.1">
    <property type="nucleotide sequence ID" value="NZ_JACHIW010000001.1"/>
</dbReference>
<proteinExistence type="predicted"/>
<dbReference type="Proteomes" id="UP000584374">
    <property type="component" value="Unassembled WGS sequence"/>
</dbReference>
<name>A0A840PWF0_9PSEU</name>
<evidence type="ECO:0000313" key="2">
    <source>
        <dbReference type="Proteomes" id="UP000584374"/>
    </source>
</evidence>